<dbReference type="InterPro" id="IPR019013">
    <property type="entry name" value="Vma21"/>
</dbReference>
<reference evidence="8" key="1">
    <citation type="submission" date="2022-08" db="EMBL/GenBank/DDBJ databases">
        <title>Novel sulphate-reducing endosymbionts in the free-living metamonad Anaeramoeba.</title>
        <authorList>
            <person name="Jerlstrom-Hultqvist J."/>
            <person name="Cepicka I."/>
            <person name="Gallot-Lavallee L."/>
            <person name="Salas-Leiva D."/>
            <person name="Curtis B.A."/>
            <person name="Zahonova K."/>
            <person name="Pipaliya S."/>
            <person name="Dacks J."/>
            <person name="Roger A.J."/>
        </authorList>
    </citation>
    <scope>NUCLEOTIDE SEQUENCE</scope>
    <source>
        <strain evidence="8">Busselton2</strain>
    </source>
</reference>
<dbReference type="EMBL" id="JANTQA010000047">
    <property type="protein sequence ID" value="KAJ3431497.1"/>
    <property type="molecule type" value="Genomic_DNA"/>
</dbReference>
<keyword evidence="1 7" id="KW-0812">Transmembrane</keyword>
<evidence type="ECO:0000256" key="5">
    <source>
        <dbReference type="ARBA" id="ARBA00023329"/>
    </source>
</evidence>
<feature type="transmembrane region" description="Helical" evidence="7">
    <location>
        <begin position="109"/>
        <end position="133"/>
    </location>
</feature>
<evidence type="ECO:0000256" key="1">
    <source>
        <dbReference type="ARBA" id="ARBA00022692"/>
    </source>
</evidence>
<keyword evidence="2" id="KW-0256">Endoplasmic reticulum</keyword>
<evidence type="ECO:0000256" key="7">
    <source>
        <dbReference type="SAM" id="Phobius"/>
    </source>
</evidence>
<keyword evidence="5" id="KW-0968">Cytoplasmic vesicle</keyword>
<sequence length="147" mass="17107">MKKKQNQKQVKGKTETKEEKNSIVQEKEEKYKNKEEQKKKEKKVSNEQEKDQKDSDKSTFLSVVTADHNKQVFKKLIFFMIIMVILPLGTFFLFDRVILANRLGKHDRLLWSGVAAIITTILIKVAYVIVAFLEKPAPEIPKSKKEN</sequence>
<dbReference type="AlphaFoldDB" id="A0AAV7YS05"/>
<feature type="compositionally biased region" description="Basic and acidic residues" evidence="6">
    <location>
        <begin position="12"/>
        <end position="57"/>
    </location>
</feature>
<dbReference type="PANTHER" id="PTHR31792">
    <property type="entry name" value="VACUOLAR ATPASE ASSEMBLY INTEGRAL MEMBRANE PROTEIN VMA21"/>
    <property type="match status" value="1"/>
</dbReference>
<accession>A0AAV7YS05</accession>
<feature type="transmembrane region" description="Helical" evidence="7">
    <location>
        <begin position="76"/>
        <end position="94"/>
    </location>
</feature>
<protein>
    <submittedName>
        <fullName evidence="8">Vacuolar atpase assembly integral membrane protein vma21</fullName>
    </submittedName>
</protein>
<dbReference type="GO" id="GO:0005789">
    <property type="term" value="C:endoplasmic reticulum membrane"/>
    <property type="evidence" value="ECO:0007669"/>
    <property type="project" value="TreeGrafter"/>
</dbReference>
<evidence type="ECO:0000256" key="3">
    <source>
        <dbReference type="ARBA" id="ARBA00022989"/>
    </source>
</evidence>
<comment type="caution">
    <text evidence="8">The sequence shown here is derived from an EMBL/GenBank/DDBJ whole genome shotgun (WGS) entry which is preliminary data.</text>
</comment>
<feature type="region of interest" description="Disordered" evidence="6">
    <location>
        <begin position="1"/>
        <end position="57"/>
    </location>
</feature>
<dbReference type="GO" id="GO:0031410">
    <property type="term" value="C:cytoplasmic vesicle"/>
    <property type="evidence" value="ECO:0007669"/>
    <property type="project" value="UniProtKB-KW"/>
</dbReference>
<evidence type="ECO:0000313" key="9">
    <source>
        <dbReference type="Proteomes" id="UP001146793"/>
    </source>
</evidence>
<name>A0AAV7YS05_9EUKA</name>
<dbReference type="Proteomes" id="UP001146793">
    <property type="component" value="Unassembled WGS sequence"/>
</dbReference>
<keyword evidence="3 7" id="KW-1133">Transmembrane helix</keyword>
<gene>
    <name evidence="8" type="ORF">M0812_20409</name>
</gene>
<keyword evidence="4 7" id="KW-0472">Membrane</keyword>
<organism evidence="8 9">
    <name type="scientific">Anaeramoeba flamelloides</name>
    <dbReference type="NCBI Taxonomy" id="1746091"/>
    <lineage>
        <taxon>Eukaryota</taxon>
        <taxon>Metamonada</taxon>
        <taxon>Anaeramoebidae</taxon>
        <taxon>Anaeramoeba</taxon>
    </lineage>
</organism>
<evidence type="ECO:0000256" key="6">
    <source>
        <dbReference type="SAM" id="MobiDB-lite"/>
    </source>
</evidence>
<dbReference type="GO" id="GO:0070072">
    <property type="term" value="P:vacuolar proton-transporting V-type ATPase complex assembly"/>
    <property type="evidence" value="ECO:0007669"/>
    <property type="project" value="InterPro"/>
</dbReference>
<dbReference type="Pfam" id="PF09446">
    <property type="entry name" value="VMA21"/>
    <property type="match status" value="1"/>
</dbReference>
<dbReference type="PANTHER" id="PTHR31792:SF3">
    <property type="entry name" value="VACUOLAR ATPASE ASSEMBLY INTEGRAL MEMBRANE PROTEIN VMA21"/>
    <property type="match status" value="1"/>
</dbReference>
<evidence type="ECO:0000256" key="2">
    <source>
        <dbReference type="ARBA" id="ARBA00022824"/>
    </source>
</evidence>
<evidence type="ECO:0000313" key="8">
    <source>
        <dbReference type="EMBL" id="KAJ3431497.1"/>
    </source>
</evidence>
<proteinExistence type="predicted"/>
<evidence type="ECO:0000256" key="4">
    <source>
        <dbReference type="ARBA" id="ARBA00023136"/>
    </source>
</evidence>